<evidence type="ECO:0008006" key="3">
    <source>
        <dbReference type="Google" id="ProtNLM"/>
    </source>
</evidence>
<dbReference type="InterPro" id="IPR036388">
    <property type="entry name" value="WH-like_DNA-bd_sf"/>
</dbReference>
<reference evidence="1 2" key="1">
    <citation type="submission" date="2019-09" db="EMBL/GenBank/DDBJ databases">
        <title>Genome sequence of Clostridium sp. EA1.</title>
        <authorList>
            <person name="Poehlein A."/>
            <person name="Bengelsdorf F.R."/>
            <person name="Daniel R."/>
        </authorList>
    </citation>
    <scope>NUCLEOTIDE SEQUENCE [LARGE SCALE GENOMIC DNA]</scope>
    <source>
        <strain evidence="1 2">EA1</strain>
    </source>
</reference>
<sequence>MADEEKVEQKGDLYFEGGTIIASTKYAAAYFGVTPATLSNWVKAGCPRARHGYYDIKAVTEWNAQKEGERLAEVARTDPAKMSPSQMKTHYDALLKQAQLEATQMKNQIAGGEYLPKTEIVSSLSRLFSLLRASVIGLGHELGMTVASYIDADEARKIDKLITDRVEDALSQMSVDGVYQPGADLP</sequence>
<dbReference type="Gene3D" id="1.10.10.10">
    <property type="entry name" value="Winged helix-like DNA-binding domain superfamily/Winged helix DNA-binding domain"/>
    <property type="match status" value="1"/>
</dbReference>
<protein>
    <recommendedName>
        <fullName evidence="3">Terminase small subunit</fullName>
    </recommendedName>
</protein>
<dbReference type="RefSeq" id="WP_156990403.1">
    <property type="nucleotide sequence ID" value="NZ_VWXL01000052.1"/>
</dbReference>
<dbReference type="EMBL" id="VWXL01000052">
    <property type="protein sequence ID" value="MVB11067.1"/>
    <property type="molecule type" value="Genomic_DNA"/>
</dbReference>
<dbReference type="Proteomes" id="UP000469440">
    <property type="component" value="Unassembled WGS sequence"/>
</dbReference>
<comment type="caution">
    <text evidence="1">The sequence shown here is derived from an EMBL/GenBank/DDBJ whole genome shotgun (WGS) entry which is preliminary data.</text>
</comment>
<dbReference type="OrthoDB" id="2629242at2"/>
<name>A0A6N8I009_9FIRM</name>
<gene>
    <name evidence="1" type="ORF">CAFE_17690</name>
</gene>
<evidence type="ECO:0000313" key="2">
    <source>
        <dbReference type="Proteomes" id="UP000469440"/>
    </source>
</evidence>
<organism evidence="1 2">
    <name type="scientific">Caproicibacter fermentans</name>
    <dbReference type="NCBI Taxonomy" id="2576756"/>
    <lineage>
        <taxon>Bacteria</taxon>
        <taxon>Bacillati</taxon>
        <taxon>Bacillota</taxon>
        <taxon>Clostridia</taxon>
        <taxon>Eubacteriales</taxon>
        <taxon>Acutalibacteraceae</taxon>
        <taxon>Caproicibacter</taxon>
    </lineage>
</organism>
<dbReference type="AlphaFoldDB" id="A0A6N8I009"/>
<proteinExistence type="predicted"/>
<evidence type="ECO:0000313" key="1">
    <source>
        <dbReference type="EMBL" id="MVB11067.1"/>
    </source>
</evidence>
<accession>A0A6N8I009</accession>
<keyword evidence="2" id="KW-1185">Reference proteome</keyword>